<reference evidence="2 3" key="1">
    <citation type="submission" date="2023-06" db="EMBL/GenBank/DDBJ databases">
        <title>Roseiconus lacunae JC819 isolated from Gulf of Mannar region, Tamil Nadu.</title>
        <authorList>
            <person name="Pk S."/>
            <person name="Ch S."/>
            <person name="Ch V.R."/>
        </authorList>
    </citation>
    <scope>NUCLEOTIDE SEQUENCE [LARGE SCALE GENOMIC DNA]</scope>
    <source>
        <strain evidence="2 3">JC819</strain>
    </source>
</reference>
<feature type="signal peptide" evidence="1">
    <location>
        <begin position="1"/>
        <end position="33"/>
    </location>
</feature>
<sequence>MLGPTRTKPPSFTCPILAAAVIAMMPFSASAIAQQISLDNKFAMSPVDVQTAEPVNAAEKVDPQLQHQRASKVIDQVLDRLGNGASFDCNVRQRIRTADLEITGVGNYLQVGNGTGRFIFRVQLHDGYGKHSMLQISDGRLTWTRSQIAEEVSLSRVDVGWLNEGARALQRNSPIKPSMKVGGLGEMLDSLRGQYDLSLGTSQLNERPLVVVIGTLKQSRRDIVRTMLGEQPWPETYPTRINIAIAQHDDPETNFGKGLPVRIEHLGERPIDEDDEPALKGETTRSTMVSLLELYNIRPVDPPPVDRFRFDNQNTEIDFVNETARYEQQFGIHVSAKERQRYR</sequence>
<dbReference type="Proteomes" id="UP001239462">
    <property type="component" value="Unassembled WGS sequence"/>
</dbReference>
<evidence type="ECO:0008006" key="4">
    <source>
        <dbReference type="Google" id="ProtNLM"/>
    </source>
</evidence>
<dbReference type="EMBL" id="JASZZN010000030">
    <property type="protein sequence ID" value="MDM4019056.1"/>
    <property type="molecule type" value="Genomic_DNA"/>
</dbReference>
<evidence type="ECO:0000313" key="2">
    <source>
        <dbReference type="EMBL" id="MDM4019056.1"/>
    </source>
</evidence>
<protein>
    <recommendedName>
        <fullName evidence="4">Secreted protein</fullName>
    </recommendedName>
</protein>
<evidence type="ECO:0000313" key="3">
    <source>
        <dbReference type="Proteomes" id="UP001239462"/>
    </source>
</evidence>
<accession>A0ABT7PRF2</accession>
<name>A0ABT7PRF2_9BACT</name>
<keyword evidence="1" id="KW-0732">Signal</keyword>
<gene>
    <name evidence="2" type="ORF">QTN89_26620</name>
</gene>
<dbReference type="RefSeq" id="WP_289167100.1">
    <property type="nucleotide sequence ID" value="NZ_CP141221.1"/>
</dbReference>
<comment type="caution">
    <text evidence="2">The sequence shown here is derived from an EMBL/GenBank/DDBJ whole genome shotgun (WGS) entry which is preliminary data.</text>
</comment>
<proteinExistence type="predicted"/>
<evidence type="ECO:0000256" key="1">
    <source>
        <dbReference type="SAM" id="SignalP"/>
    </source>
</evidence>
<feature type="chain" id="PRO_5047061003" description="Secreted protein" evidence="1">
    <location>
        <begin position="34"/>
        <end position="343"/>
    </location>
</feature>
<keyword evidence="3" id="KW-1185">Reference proteome</keyword>
<organism evidence="2 3">
    <name type="scientific">Roseiconus lacunae</name>
    <dbReference type="NCBI Taxonomy" id="2605694"/>
    <lineage>
        <taxon>Bacteria</taxon>
        <taxon>Pseudomonadati</taxon>
        <taxon>Planctomycetota</taxon>
        <taxon>Planctomycetia</taxon>
        <taxon>Pirellulales</taxon>
        <taxon>Pirellulaceae</taxon>
        <taxon>Roseiconus</taxon>
    </lineage>
</organism>